<dbReference type="AlphaFoldDB" id="A0ABD3NCH2"/>
<dbReference type="GO" id="GO:1990904">
    <property type="term" value="C:ribonucleoprotein complex"/>
    <property type="evidence" value="ECO:0007669"/>
    <property type="project" value="UniProtKB-ARBA"/>
</dbReference>
<evidence type="ECO:0000256" key="2">
    <source>
        <dbReference type="ARBA" id="ARBA00022694"/>
    </source>
</evidence>
<dbReference type="EMBL" id="JALLBG020000005">
    <property type="protein sequence ID" value="KAL3772721.1"/>
    <property type="molecule type" value="Genomic_DNA"/>
</dbReference>
<dbReference type="PANTHER" id="PTHR15441">
    <property type="entry name" value="RIBONUCLEASE P PROTEIN SUBUNIT P14"/>
    <property type="match status" value="1"/>
</dbReference>
<dbReference type="InterPro" id="IPR002759">
    <property type="entry name" value="Pop5/Rpp14/Rnp2-like"/>
</dbReference>
<organism evidence="4 5">
    <name type="scientific">Discostella pseudostelligera</name>
    <dbReference type="NCBI Taxonomy" id="259834"/>
    <lineage>
        <taxon>Eukaryota</taxon>
        <taxon>Sar</taxon>
        <taxon>Stramenopiles</taxon>
        <taxon>Ochrophyta</taxon>
        <taxon>Bacillariophyta</taxon>
        <taxon>Coscinodiscophyceae</taxon>
        <taxon>Thalassiosirophycidae</taxon>
        <taxon>Stephanodiscales</taxon>
        <taxon>Stephanodiscaceae</taxon>
        <taxon>Discostella</taxon>
    </lineage>
</organism>
<dbReference type="PANTHER" id="PTHR15441:SF2">
    <property type="entry name" value="RIBONUCLEASE P_MRP PROTEIN SUBUNIT POP5"/>
    <property type="match status" value="1"/>
</dbReference>
<evidence type="ECO:0000313" key="5">
    <source>
        <dbReference type="Proteomes" id="UP001530293"/>
    </source>
</evidence>
<gene>
    <name evidence="4" type="ORF">ACHAWU_004966</name>
</gene>
<dbReference type="Proteomes" id="UP001530293">
    <property type="component" value="Unassembled WGS sequence"/>
</dbReference>
<evidence type="ECO:0000313" key="4">
    <source>
        <dbReference type="EMBL" id="KAL3772721.1"/>
    </source>
</evidence>
<feature type="compositionally biased region" description="Low complexity" evidence="3">
    <location>
        <begin position="46"/>
        <end position="57"/>
    </location>
</feature>
<feature type="region of interest" description="Disordered" evidence="3">
    <location>
        <begin position="31"/>
        <end position="57"/>
    </location>
</feature>
<dbReference type="GO" id="GO:0005634">
    <property type="term" value="C:nucleus"/>
    <property type="evidence" value="ECO:0007669"/>
    <property type="project" value="UniProtKB-SubCell"/>
</dbReference>
<evidence type="ECO:0000256" key="1">
    <source>
        <dbReference type="ARBA" id="ARBA00010800"/>
    </source>
</evidence>
<name>A0ABD3NCH2_9STRA</name>
<comment type="similarity">
    <text evidence="1">Belongs to the eukaryotic/archaeal RNase P protein component 2 family.</text>
</comment>
<keyword evidence="5" id="KW-1185">Reference proteome</keyword>
<accession>A0ABD3NCH2</accession>
<dbReference type="GO" id="GO:1902555">
    <property type="term" value="C:endoribonuclease complex"/>
    <property type="evidence" value="ECO:0007669"/>
    <property type="project" value="UniProtKB-ARBA"/>
</dbReference>
<comment type="caution">
    <text evidence="4">The sequence shown here is derived from an EMBL/GenBank/DDBJ whole genome shotgun (WGS) entry which is preliminary data.</text>
</comment>
<dbReference type="Pfam" id="PF01900">
    <property type="entry name" value="RNase_P_Rpp14"/>
    <property type="match status" value="1"/>
</dbReference>
<proteinExistence type="inferred from homology"/>
<evidence type="ECO:0000256" key="3">
    <source>
        <dbReference type="SAM" id="MobiDB-lite"/>
    </source>
</evidence>
<sequence length="206" mass="22511">MVRQKNRWLLVRFDFEHDILSSCGALGEVGPGGGAATMGKKRKYQSPSSSSNIDESSSATSTIHQIITTADIYRSLLETITQNFGLVGASTTDIKVRLYDPKVRLAIIKTTRDNYPTVRSSLTVMTHIKQGGDVLKVVASTIAVSGSARTARNAAWAEVQKRFYDSTADDLGNRKGGDPWSKRGKIAMEKGLQDLEERLNKIDSAC</sequence>
<dbReference type="InterPro" id="IPR038085">
    <property type="entry name" value="Rnp2-like_sf"/>
</dbReference>
<protein>
    <submittedName>
        <fullName evidence="4">Uncharacterized protein</fullName>
    </submittedName>
</protein>
<dbReference type="Gene3D" id="3.30.70.3250">
    <property type="entry name" value="Ribonuclease P, Pop5 subunit"/>
    <property type="match status" value="1"/>
</dbReference>
<dbReference type="SUPFAM" id="SSF160350">
    <property type="entry name" value="Rnp2-like"/>
    <property type="match status" value="1"/>
</dbReference>
<dbReference type="GO" id="GO:0008033">
    <property type="term" value="P:tRNA processing"/>
    <property type="evidence" value="ECO:0007669"/>
    <property type="project" value="UniProtKB-KW"/>
</dbReference>
<keyword evidence="2" id="KW-0819">tRNA processing</keyword>
<reference evidence="4 5" key="1">
    <citation type="submission" date="2024-10" db="EMBL/GenBank/DDBJ databases">
        <title>Updated reference genomes for cyclostephanoid diatoms.</title>
        <authorList>
            <person name="Roberts W.R."/>
            <person name="Alverson A.J."/>
        </authorList>
    </citation>
    <scope>NUCLEOTIDE SEQUENCE [LARGE SCALE GENOMIC DNA]</scope>
    <source>
        <strain evidence="4 5">AJA232-27</strain>
    </source>
</reference>